<feature type="non-terminal residue" evidence="1">
    <location>
        <position position="1"/>
    </location>
</feature>
<protein>
    <submittedName>
        <fullName evidence="1">Uncharacterized protein</fullName>
    </submittedName>
</protein>
<keyword evidence="2" id="KW-1185">Reference proteome</keyword>
<evidence type="ECO:0000313" key="1">
    <source>
        <dbReference type="EMBL" id="QQP50664.1"/>
    </source>
</evidence>
<reference evidence="2" key="1">
    <citation type="submission" date="2021-01" db="EMBL/GenBank/DDBJ databases">
        <title>Caligus Genome Assembly.</title>
        <authorList>
            <person name="Gallardo-Escarate C."/>
        </authorList>
    </citation>
    <scope>NUCLEOTIDE SEQUENCE [LARGE SCALE GENOMIC DNA]</scope>
</reference>
<gene>
    <name evidence="1" type="ORF">FKW44_011745</name>
</gene>
<evidence type="ECO:0000313" key="2">
    <source>
        <dbReference type="Proteomes" id="UP000595437"/>
    </source>
</evidence>
<accession>A0A7T8K926</accession>
<sequence length="61" mass="6640">ALFNISLPGTISFLMEVMREGLLLLSTSTGLDSPRQNSPLVKVWPAGRHISFLFLVAGVKI</sequence>
<dbReference type="Proteomes" id="UP000595437">
    <property type="component" value="Chromosome 7"/>
</dbReference>
<organism evidence="1 2">
    <name type="scientific">Caligus rogercresseyi</name>
    <name type="common">Sea louse</name>
    <dbReference type="NCBI Taxonomy" id="217165"/>
    <lineage>
        <taxon>Eukaryota</taxon>
        <taxon>Metazoa</taxon>
        <taxon>Ecdysozoa</taxon>
        <taxon>Arthropoda</taxon>
        <taxon>Crustacea</taxon>
        <taxon>Multicrustacea</taxon>
        <taxon>Hexanauplia</taxon>
        <taxon>Copepoda</taxon>
        <taxon>Siphonostomatoida</taxon>
        <taxon>Caligidae</taxon>
        <taxon>Caligus</taxon>
    </lineage>
</organism>
<name>A0A7T8K926_CALRO</name>
<dbReference type="EMBL" id="CP045896">
    <property type="protein sequence ID" value="QQP50664.1"/>
    <property type="molecule type" value="Genomic_DNA"/>
</dbReference>
<dbReference type="AlphaFoldDB" id="A0A7T8K926"/>
<proteinExistence type="predicted"/>